<feature type="domain" description="Carbohydrate-binding/sugar hydrolysis" evidence="2">
    <location>
        <begin position="203"/>
        <end position="327"/>
    </location>
</feature>
<dbReference type="SUPFAM" id="SSF51126">
    <property type="entry name" value="Pectin lyase-like"/>
    <property type="match status" value="1"/>
</dbReference>
<evidence type="ECO:0000313" key="3">
    <source>
        <dbReference type="EMBL" id="NVL08726.1"/>
    </source>
</evidence>
<dbReference type="SMART" id="SM00722">
    <property type="entry name" value="CASH"/>
    <property type="match status" value="1"/>
</dbReference>
<proteinExistence type="predicted"/>
<evidence type="ECO:0000259" key="2">
    <source>
        <dbReference type="SMART" id="SM00722"/>
    </source>
</evidence>
<evidence type="ECO:0000256" key="1">
    <source>
        <dbReference type="ARBA" id="ARBA00022737"/>
    </source>
</evidence>
<keyword evidence="1" id="KW-0677">Repeat</keyword>
<dbReference type="InterPro" id="IPR011050">
    <property type="entry name" value="Pectin_lyase_fold/virulence"/>
</dbReference>
<dbReference type="Gene3D" id="2.160.20.10">
    <property type="entry name" value="Single-stranded right-handed beta-helix, Pectin lyase-like"/>
    <property type="match status" value="1"/>
</dbReference>
<dbReference type="EMBL" id="JABWSX010000001">
    <property type="protein sequence ID" value="NVL08726.1"/>
    <property type="molecule type" value="Genomic_DNA"/>
</dbReference>
<reference evidence="3" key="1">
    <citation type="submission" date="2020-06" db="EMBL/GenBank/DDBJ databases">
        <title>Whole Genome Sequence of Bradyrhizobium sp. Strain 66S1MB.</title>
        <authorList>
            <person name="Bromfield E."/>
            <person name="Cloutier S."/>
        </authorList>
    </citation>
    <scope>NUCLEOTIDE SEQUENCE</scope>
    <source>
        <strain evidence="3">66S1MB</strain>
    </source>
</reference>
<dbReference type="InterPro" id="IPR006626">
    <property type="entry name" value="PbH1"/>
</dbReference>
<name>A0A973WSR8_9BRAD</name>
<dbReference type="InterPro" id="IPR039448">
    <property type="entry name" value="Beta_helix"/>
</dbReference>
<protein>
    <submittedName>
        <fullName evidence="3">Right-handed parallel beta-helix repeat-containing protein</fullName>
    </submittedName>
</protein>
<dbReference type="InterPro" id="IPR012334">
    <property type="entry name" value="Pectin_lyas_fold"/>
</dbReference>
<dbReference type="SMART" id="SM00710">
    <property type="entry name" value="PbH1"/>
    <property type="match status" value="5"/>
</dbReference>
<dbReference type="InterPro" id="IPR006633">
    <property type="entry name" value="Carb-bd_sugar_hydrolysis-dom"/>
</dbReference>
<sequence>MNALSASAPCLRRTSLSRALAIRRTLKLAAWLTASIWLSAQPALSGPVEEPCPTDTISILPDEPIQPAVDRAEVGAAFCLKNGIHRSQAVRPRKNQRFYGEGRTILNGSRILTDFSREGTYWVAGGQNQQGRRVGSCVRSAPACNLPEAVFVDDVPLAQVLTKNDVTSDRFYFDHSTGKIFLANDPSAHKVEVTVAAFAFDSTAPGILIKNLIIEKYASVGQKGAVQAQDANGWVVENCELRLNSAAGIAVGSGTRIRDCDIHHNGQIGITGVGRDVVIERNRVFANNTREFNPNWEAGGVKLAVSSNVVMRDNRVYDNRGPGLWCDIECRDVLYEGNIAEGNSEAGIFHEISFAAVIRNNKLRHNGLGKGGFWGNNLLIAASQDVDVYGNELIVSAGKCGVILVDQGRRTKSGELYKTRNNHIHDNDMKFEGAVCAGAASDVGPDNANADVIETGNNRFDHNIYRISRGSTPVRFAWGRAVLDWDRLQHAGLEQNGSLLVH</sequence>
<dbReference type="Pfam" id="PF13229">
    <property type="entry name" value="Beta_helix"/>
    <property type="match status" value="1"/>
</dbReference>
<comment type="caution">
    <text evidence="3">The sequence shown here is derived from an EMBL/GenBank/DDBJ whole genome shotgun (WGS) entry which is preliminary data.</text>
</comment>
<gene>
    <name evidence="3" type="ORF">HU230_23780</name>
</gene>
<dbReference type="AlphaFoldDB" id="A0A973WSR8"/>
<dbReference type="RefSeq" id="WP_176532200.1">
    <property type="nucleotide sequence ID" value="NZ_CP088022.1"/>
</dbReference>
<organism evidence="3">
    <name type="scientific">Bradyrhizobium quebecense</name>
    <dbReference type="NCBI Taxonomy" id="2748629"/>
    <lineage>
        <taxon>Bacteria</taxon>
        <taxon>Pseudomonadati</taxon>
        <taxon>Pseudomonadota</taxon>
        <taxon>Alphaproteobacteria</taxon>
        <taxon>Hyphomicrobiales</taxon>
        <taxon>Nitrobacteraceae</taxon>
        <taxon>Bradyrhizobium</taxon>
    </lineage>
</organism>
<accession>A0A973WSR8</accession>